<feature type="compositionally biased region" description="Low complexity" evidence="1">
    <location>
        <begin position="279"/>
        <end position="290"/>
    </location>
</feature>
<feature type="region of interest" description="Disordered" evidence="1">
    <location>
        <begin position="221"/>
        <end position="303"/>
    </location>
</feature>
<feature type="region of interest" description="Disordered" evidence="1">
    <location>
        <begin position="32"/>
        <end position="102"/>
    </location>
</feature>
<protein>
    <submittedName>
        <fullName evidence="3">LysM peptidoglycan-binding domain-containing protein</fullName>
    </submittedName>
</protein>
<evidence type="ECO:0000256" key="1">
    <source>
        <dbReference type="SAM" id="MobiDB-lite"/>
    </source>
</evidence>
<dbReference type="SMART" id="SM00257">
    <property type="entry name" value="LysM"/>
    <property type="match status" value="1"/>
</dbReference>
<keyword evidence="4" id="KW-1185">Reference proteome</keyword>
<dbReference type="InterPro" id="IPR036779">
    <property type="entry name" value="LysM_dom_sf"/>
</dbReference>
<dbReference type="InterPro" id="IPR018392">
    <property type="entry name" value="LysM"/>
</dbReference>
<proteinExistence type="predicted"/>
<dbReference type="InterPro" id="IPR052196">
    <property type="entry name" value="Bact_Kbp"/>
</dbReference>
<evidence type="ECO:0000313" key="3">
    <source>
        <dbReference type="EMBL" id="QRF67214.1"/>
    </source>
</evidence>
<evidence type="ECO:0000313" key="4">
    <source>
        <dbReference type="Proteomes" id="UP000596387"/>
    </source>
</evidence>
<feature type="domain" description="LysM" evidence="2">
    <location>
        <begin position="503"/>
        <end position="552"/>
    </location>
</feature>
<feature type="region of interest" description="Disordered" evidence="1">
    <location>
        <begin position="368"/>
        <end position="387"/>
    </location>
</feature>
<dbReference type="EMBL" id="CP047166">
    <property type="protein sequence ID" value="QRF67214.1"/>
    <property type="molecule type" value="Genomic_DNA"/>
</dbReference>
<feature type="compositionally biased region" description="Low complexity" evidence="1">
    <location>
        <begin position="57"/>
        <end position="76"/>
    </location>
</feature>
<dbReference type="PANTHER" id="PTHR34700">
    <property type="entry name" value="POTASSIUM BINDING PROTEIN KBP"/>
    <property type="match status" value="1"/>
</dbReference>
<dbReference type="RefSeq" id="WP_052260301.1">
    <property type="nucleotide sequence ID" value="NZ_CP047166.1"/>
</dbReference>
<feature type="compositionally biased region" description="Low complexity" evidence="1">
    <location>
        <begin position="317"/>
        <end position="331"/>
    </location>
</feature>
<feature type="compositionally biased region" description="Low complexity" evidence="1">
    <location>
        <begin position="254"/>
        <end position="270"/>
    </location>
</feature>
<accession>A0ABX7FAT4</accession>
<dbReference type="Pfam" id="PF01476">
    <property type="entry name" value="LysM"/>
    <property type="match status" value="1"/>
</dbReference>
<dbReference type="PANTHER" id="PTHR34700:SF4">
    <property type="entry name" value="PHAGE-LIKE ELEMENT PBSX PROTEIN XKDP"/>
    <property type="match status" value="1"/>
</dbReference>
<name>A0ABX7FAT4_9RHOB</name>
<reference evidence="3 4" key="1">
    <citation type="submission" date="2019-12" db="EMBL/GenBank/DDBJ databases">
        <title>Complete Genome Sequence of a Quorum-Sensing Bacterium,Rhodobacteraceae bacterium C31, Isolated from a marine microalgae symbiotic bacteria.</title>
        <authorList>
            <person name="Zhang Y."/>
        </authorList>
    </citation>
    <scope>NUCLEOTIDE SEQUENCE [LARGE SCALE GENOMIC DNA]</scope>
    <source>
        <strain evidence="3 4">C31</strain>
    </source>
</reference>
<dbReference type="PROSITE" id="PS51782">
    <property type="entry name" value="LYSM"/>
    <property type="match status" value="1"/>
</dbReference>
<evidence type="ECO:0000259" key="2">
    <source>
        <dbReference type="PROSITE" id="PS51782"/>
    </source>
</evidence>
<dbReference type="Proteomes" id="UP000596387">
    <property type="component" value="Chromosome"/>
</dbReference>
<dbReference type="Gene3D" id="3.10.350.10">
    <property type="entry name" value="LysM domain"/>
    <property type="match status" value="1"/>
</dbReference>
<feature type="region of interest" description="Disordered" evidence="1">
    <location>
        <begin position="316"/>
        <end position="347"/>
    </location>
</feature>
<gene>
    <name evidence="3" type="ORF">GQA70_13385</name>
</gene>
<dbReference type="CDD" id="cd00118">
    <property type="entry name" value="LysM"/>
    <property type="match status" value="1"/>
</dbReference>
<organism evidence="3 4">
    <name type="scientific">Ponticoccus alexandrii</name>
    <dbReference type="NCBI Taxonomy" id="1943633"/>
    <lineage>
        <taxon>Bacteria</taxon>
        <taxon>Pseudomonadati</taxon>
        <taxon>Pseudomonadota</taxon>
        <taxon>Alphaproteobacteria</taxon>
        <taxon>Rhodobacterales</taxon>
        <taxon>Roseobacteraceae</taxon>
        <taxon>Ponticoccus</taxon>
    </lineage>
</organism>
<sequence>MSKTGLYLAVTAAATAGAVALGIATGMIALPGSDDPKAPALAGEEAASPDKPDPPADADSVVGAAPAAGADPATKAVEADPSPDADPAVEAALSNPASDSDPAIEAAEVDPVPADQSPEPATSILSVAAPVFDLVRAETDGAALVAGAAAPGALLELLVNGTPVETVDVGRDGKFSAFVDLPQSGAVLALRMSVDGETLLSENEVIVAPADLVAALESPQALSQTPAAPGTATVPEGTGPDAQSEPDPGLAGGAEPDAPQASDPDAAARAVPLPRTGEAPAPLAAQDDAAGQTPEVPGSTTARPAQEALATLRLEAADGPPASPPGSRAEPTPVIASADPDAPHVPGAEETAALGALPHDPLIDARSQTAAAAAPGAPSDGPTVLVSGPRGVEALQTAPLSPGDVALDSISYDAEGDVLLSGRGEDTGFVRVYLDNTPVSTSRIREDGRWRVVLPEIDTGTYTLRVDQLDAQGGVTARVESPFLRESAEALEAATALAQGPITSVIVQPGNTLWGISKGRYGDGLDYVRIYEANRDRIRDPDLIYPGQLFDLPETRTE</sequence>